<keyword evidence="2" id="KW-1185">Reference proteome</keyword>
<name>A0A0N7KR91_ORYSJ</name>
<dbReference type="Gramene" id="Os09t0556750-00">
    <property type="protein sequence ID" value="Os09t0556750-00"/>
    <property type="gene ID" value="Os09g0556750"/>
</dbReference>
<dbReference type="PaxDb" id="39947-A0A0N7KR91"/>
<dbReference type="InParanoid" id="A0A0N7KR91"/>
<dbReference type="EMBL" id="AP014965">
    <property type="protein sequence ID" value="BAT09362.1"/>
    <property type="molecule type" value="Genomic_DNA"/>
</dbReference>
<reference evidence="1 2" key="3">
    <citation type="journal article" date="2013" name="Rice">
        <title>Improvement of the Oryza sativa Nipponbare reference genome using next generation sequence and optical map data.</title>
        <authorList>
            <person name="Kawahara Y."/>
            <person name="de la Bastide M."/>
            <person name="Hamilton J.P."/>
            <person name="Kanamori H."/>
            <person name="McCombie W.R."/>
            <person name="Ouyang S."/>
            <person name="Schwartz D.C."/>
            <person name="Tanaka T."/>
            <person name="Wu J."/>
            <person name="Zhou S."/>
            <person name="Childs K.L."/>
            <person name="Davidson R.M."/>
            <person name="Lin H."/>
            <person name="Quesada-Ocampo L."/>
            <person name="Vaillancourt B."/>
            <person name="Sakai H."/>
            <person name="Lee S.S."/>
            <person name="Kim J."/>
            <person name="Numa H."/>
            <person name="Itoh T."/>
            <person name="Buell C.R."/>
            <person name="Matsumoto T."/>
        </authorList>
    </citation>
    <scope>NUCLEOTIDE SEQUENCE [LARGE SCALE GENOMIC DNA]</scope>
    <source>
        <strain evidence="2">cv. Nipponbare</strain>
    </source>
</reference>
<gene>
    <name evidence="1" type="ordered locus">Os09g0556750</name>
    <name evidence="1" type="ORF">OSNPB_090556750</name>
</gene>
<accession>A0A0N7KR91</accession>
<organism evidence="1 2">
    <name type="scientific">Oryza sativa subsp. japonica</name>
    <name type="common">Rice</name>
    <dbReference type="NCBI Taxonomy" id="39947"/>
    <lineage>
        <taxon>Eukaryota</taxon>
        <taxon>Viridiplantae</taxon>
        <taxon>Streptophyta</taxon>
        <taxon>Embryophyta</taxon>
        <taxon>Tracheophyta</taxon>
        <taxon>Spermatophyta</taxon>
        <taxon>Magnoliopsida</taxon>
        <taxon>Liliopsida</taxon>
        <taxon>Poales</taxon>
        <taxon>Poaceae</taxon>
        <taxon>BOP clade</taxon>
        <taxon>Oryzoideae</taxon>
        <taxon>Oryzeae</taxon>
        <taxon>Oryzinae</taxon>
        <taxon>Oryza</taxon>
        <taxon>Oryza sativa</taxon>
    </lineage>
</organism>
<reference evidence="1 2" key="2">
    <citation type="journal article" date="2013" name="Plant Cell Physiol.">
        <title>Rice Annotation Project Database (RAP-DB): an integrative and interactive database for rice genomics.</title>
        <authorList>
            <person name="Sakai H."/>
            <person name="Lee S.S."/>
            <person name="Tanaka T."/>
            <person name="Numa H."/>
            <person name="Kim J."/>
            <person name="Kawahara Y."/>
            <person name="Wakimoto H."/>
            <person name="Yang C.C."/>
            <person name="Iwamoto M."/>
            <person name="Abe T."/>
            <person name="Yamada Y."/>
            <person name="Muto A."/>
            <person name="Inokuchi H."/>
            <person name="Ikemura T."/>
            <person name="Matsumoto T."/>
            <person name="Sasaki T."/>
            <person name="Itoh T."/>
        </authorList>
    </citation>
    <scope>NUCLEOTIDE SEQUENCE [LARGE SCALE GENOMIC DNA]</scope>
    <source>
        <strain evidence="2">cv. Nipponbare</strain>
    </source>
</reference>
<dbReference type="Proteomes" id="UP000059680">
    <property type="component" value="Chromosome 9"/>
</dbReference>
<reference evidence="2" key="1">
    <citation type="journal article" date="2005" name="Nature">
        <title>The map-based sequence of the rice genome.</title>
        <authorList>
            <consortium name="International rice genome sequencing project (IRGSP)"/>
            <person name="Matsumoto T."/>
            <person name="Wu J."/>
            <person name="Kanamori H."/>
            <person name="Katayose Y."/>
            <person name="Fujisawa M."/>
            <person name="Namiki N."/>
            <person name="Mizuno H."/>
            <person name="Yamamoto K."/>
            <person name="Antonio B.A."/>
            <person name="Baba T."/>
            <person name="Sakata K."/>
            <person name="Nagamura Y."/>
            <person name="Aoki H."/>
            <person name="Arikawa K."/>
            <person name="Arita K."/>
            <person name="Bito T."/>
            <person name="Chiden Y."/>
            <person name="Fujitsuka N."/>
            <person name="Fukunaka R."/>
            <person name="Hamada M."/>
            <person name="Harada C."/>
            <person name="Hayashi A."/>
            <person name="Hijishita S."/>
            <person name="Honda M."/>
            <person name="Hosokawa S."/>
            <person name="Ichikawa Y."/>
            <person name="Idonuma A."/>
            <person name="Iijima M."/>
            <person name="Ikeda M."/>
            <person name="Ikeno M."/>
            <person name="Ito K."/>
            <person name="Ito S."/>
            <person name="Ito T."/>
            <person name="Ito Y."/>
            <person name="Ito Y."/>
            <person name="Iwabuchi A."/>
            <person name="Kamiya K."/>
            <person name="Karasawa W."/>
            <person name="Kurita K."/>
            <person name="Katagiri S."/>
            <person name="Kikuta A."/>
            <person name="Kobayashi H."/>
            <person name="Kobayashi N."/>
            <person name="Machita K."/>
            <person name="Maehara T."/>
            <person name="Masukawa M."/>
            <person name="Mizubayashi T."/>
            <person name="Mukai Y."/>
            <person name="Nagasaki H."/>
            <person name="Nagata Y."/>
            <person name="Naito S."/>
            <person name="Nakashima M."/>
            <person name="Nakama Y."/>
            <person name="Nakamichi Y."/>
            <person name="Nakamura M."/>
            <person name="Meguro A."/>
            <person name="Negishi M."/>
            <person name="Ohta I."/>
            <person name="Ohta T."/>
            <person name="Okamoto M."/>
            <person name="Ono N."/>
            <person name="Saji S."/>
            <person name="Sakaguchi M."/>
            <person name="Sakai K."/>
            <person name="Shibata M."/>
            <person name="Shimokawa T."/>
            <person name="Song J."/>
            <person name="Takazaki Y."/>
            <person name="Terasawa K."/>
            <person name="Tsugane M."/>
            <person name="Tsuji K."/>
            <person name="Ueda S."/>
            <person name="Waki K."/>
            <person name="Yamagata H."/>
            <person name="Yamamoto M."/>
            <person name="Yamamoto S."/>
            <person name="Yamane H."/>
            <person name="Yoshiki S."/>
            <person name="Yoshihara R."/>
            <person name="Yukawa K."/>
            <person name="Zhong H."/>
            <person name="Yano M."/>
            <person name="Yuan Q."/>
            <person name="Ouyang S."/>
            <person name="Liu J."/>
            <person name="Jones K.M."/>
            <person name="Gansberger K."/>
            <person name="Moffat K."/>
            <person name="Hill J."/>
            <person name="Bera J."/>
            <person name="Fadrosh D."/>
            <person name="Jin S."/>
            <person name="Johri S."/>
            <person name="Kim M."/>
            <person name="Overton L."/>
            <person name="Reardon M."/>
            <person name="Tsitrin T."/>
            <person name="Vuong H."/>
            <person name="Weaver B."/>
            <person name="Ciecko A."/>
            <person name="Tallon L."/>
            <person name="Jackson J."/>
            <person name="Pai G."/>
            <person name="Aken S.V."/>
            <person name="Utterback T."/>
            <person name="Reidmuller S."/>
            <person name="Feldblyum T."/>
            <person name="Hsiao J."/>
            <person name="Zismann V."/>
            <person name="Iobst S."/>
            <person name="de Vazeille A.R."/>
            <person name="Buell C.R."/>
            <person name="Ying K."/>
            <person name="Li Y."/>
            <person name="Lu T."/>
            <person name="Huang Y."/>
            <person name="Zhao Q."/>
            <person name="Feng Q."/>
            <person name="Zhang L."/>
            <person name="Zhu J."/>
            <person name="Weng Q."/>
            <person name="Mu J."/>
            <person name="Lu Y."/>
            <person name="Fan D."/>
            <person name="Liu Y."/>
            <person name="Guan J."/>
            <person name="Zhang Y."/>
            <person name="Yu S."/>
            <person name="Liu X."/>
            <person name="Zhang Y."/>
            <person name="Hong G."/>
            <person name="Han B."/>
            <person name="Choisne N."/>
            <person name="Demange N."/>
            <person name="Orjeda G."/>
            <person name="Samain S."/>
            <person name="Cattolico L."/>
            <person name="Pelletier E."/>
            <person name="Couloux A."/>
            <person name="Segurens B."/>
            <person name="Wincker P."/>
            <person name="D'Hont A."/>
            <person name="Scarpelli C."/>
            <person name="Weissenbach J."/>
            <person name="Salanoubat M."/>
            <person name="Quetier F."/>
            <person name="Yu Y."/>
            <person name="Kim H.R."/>
            <person name="Rambo T."/>
            <person name="Currie J."/>
            <person name="Collura K."/>
            <person name="Luo M."/>
            <person name="Yang T."/>
            <person name="Ammiraju J.S.S."/>
            <person name="Engler F."/>
            <person name="Soderlund C."/>
            <person name="Wing R.A."/>
            <person name="Palmer L.E."/>
            <person name="de la Bastide M."/>
            <person name="Spiegel L."/>
            <person name="Nascimento L."/>
            <person name="Zutavern T."/>
            <person name="O'Shaughnessy A."/>
            <person name="Dike S."/>
            <person name="Dedhia N."/>
            <person name="Preston R."/>
            <person name="Balija V."/>
            <person name="McCombie W.R."/>
            <person name="Chow T."/>
            <person name="Chen H."/>
            <person name="Chung M."/>
            <person name="Chen C."/>
            <person name="Shaw J."/>
            <person name="Wu H."/>
            <person name="Hsiao K."/>
            <person name="Chao Y."/>
            <person name="Chu M."/>
            <person name="Cheng C."/>
            <person name="Hour A."/>
            <person name="Lee P."/>
            <person name="Lin S."/>
            <person name="Lin Y."/>
            <person name="Liou J."/>
            <person name="Liu S."/>
            <person name="Hsing Y."/>
            <person name="Raghuvanshi S."/>
            <person name="Mohanty A."/>
            <person name="Bharti A.K."/>
            <person name="Gaur A."/>
            <person name="Gupta V."/>
            <person name="Kumar D."/>
            <person name="Ravi V."/>
            <person name="Vij S."/>
            <person name="Kapur A."/>
            <person name="Khurana P."/>
            <person name="Khurana P."/>
            <person name="Khurana J.P."/>
            <person name="Tyagi A.K."/>
            <person name="Gaikwad K."/>
            <person name="Singh A."/>
            <person name="Dalal V."/>
            <person name="Srivastava S."/>
            <person name="Dixit A."/>
            <person name="Pal A.K."/>
            <person name="Ghazi I.A."/>
            <person name="Yadav M."/>
            <person name="Pandit A."/>
            <person name="Bhargava A."/>
            <person name="Sureshbabu K."/>
            <person name="Batra K."/>
            <person name="Sharma T.R."/>
            <person name="Mohapatra T."/>
            <person name="Singh N.K."/>
            <person name="Messing J."/>
            <person name="Nelson A.B."/>
            <person name="Fuks G."/>
            <person name="Kavchok S."/>
            <person name="Keizer G."/>
            <person name="Linton E."/>
            <person name="Llaca V."/>
            <person name="Song R."/>
            <person name="Tanyolac B."/>
            <person name="Young S."/>
            <person name="Ho-Il K."/>
            <person name="Hahn J.H."/>
            <person name="Sangsakoo G."/>
            <person name="Vanavichit A."/>
            <person name="de Mattos Luiz.A.T."/>
            <person name="Zimmer P.D."/>
            <person name="Malone G."/>
            <person name="Dellagostin O."/>
            <person name="de Oliveira A.C."/>
            <person name="Bevan M."/>
            <person name="Bancroft I."/>
            <person name="Minx P."/>
            <person name="Cordum H."/>
            <person name="Wilson R."/>
            <person name="Cheng Z."/>
            <person name="Jin W."/>
            <person name="Jiang J."/>
            <person name="Leong S.A."/>
            <person name="Iwama H."/>
            <person name="Gojobori T."/>
            <person name="Itoh T."/>
            <person name="Niimura Y."/>
            <person name="Fujii Y."/>
            <person name="Habara T."/>
            <person name="Sakai H."/>
            <person name="Sato Y."/>
            <person name="Wilson G."/>
            <person name="Kumar K."/>
            <person name="McCouch S."/>
            <person name="Juretic N."/>
            <person name="Hoen D."/>
            <person name="Wright S."/>
            <person name="Bruskiewich R."/>
            <person name="Bureau T."/>
            <person name="Miyao A."/>
            <person name="Hirochika H."/>
            <person name="Nishikawa T."/>
            <person name="Kadowaki K."/>
            <person name="Sugiura M."/>
            <person name="Burr B."/>
            <person name="Sasaki T."/>
        </authorList>
    </citation>
    <scope>NUCLEOTIDE SEQUENCE [LARGE SCALE GENOMIC DNA]</scope>
    <source>
        <strain evidence="2">cv. Nipponbare</strain>
    </source>
</reference>
<evidence type="ECO:0000313" key="2">
    <source>
        <dbReference type="Proteomes" id="UP000059680"/>
    </source>
</evidence>
<evidence type="ECO:0000313" key="1">
    <source>
        <dbReference type="EMBL" id="BAT09362.1"/>
    </source>
</evidence>
<protein>
    <submittedName>
        <fullName evidence="1">Os09g0556750 protein</fullName>
    </submittedName>
</protein>
<dbReference type="AlphaFoldDB" id="A0A0N7KR91"/>
<proteinExistence type="predicted"/>
<sequence>MLDLYTTKCFHPFNCFEGLEVTCPLMQDFDPFMRIQALICSWETLHSPNFSSGFLLRLAPNESPFRPLKTLRAHVQSLLLKHSFLGLT</sequence>